<dbReference type="Proteomes" id="UP000078492">
    <property type="component" value="Unassembled WGS sequence"/>
</dbReference>
<proteinExistence type="predicted"/>
<evidence type="ECO:0000313" key="1">
    <source>
        <dbReference type="EMBL" id="KYN21069.1"/>
    </source>
</evidence>
<dbReference type="AlphaFoldDB" id="A0A151J8C3"/>
<evidence type="ECO:0000313" key="2">
    <source>
        <dbReference type="Proteomes" id="UP000078492"/>
    </source>
</evidence>
<reference evidence="1 2" key="1">
    <citation type="submission" date="2015-09" db="EMBL/GenBank/DDBJ databases">
        <title>Trachymyrmex cornetzi WGS genome.</title>
        <authorList>
            <person name="Nygaard S."/>
            <person name="Hu H."/>
            <person name="Boomsma J."/>
            <person name="Zhang G."/>
        </authorList>
    </citation>
    <scope>NUCLEOTIDE SEQUENCE [LARGE SCALE GENOMIC DNA]</scope>
    <source>
        <strain evidence="1">Tcor2-1</strain>
        <tissue evidence="1">Whole body</tissue>
    </source>
</reference>
<name>A0A151J8C3_9HYME</name>
<accession>A0A151J8C3</accession>
<gene>
    <name evidence="1" type="ORF">ALC57_06565</name>
</gene>
<keyword evidence="2" id="KW-1185">Reference proteome</keyword>
<dbReference type="EMBL" id="KQ979548">
    <property type="protein sequence ID" value="KYN21069.1"/>
    <property type="molecule type" value="Genomic_DNA"/>
</dbReference>
<organism evidence="1 2">
    <name type="scientific">Trachymyrmex cornetzi</name>
    <dbReference type="NCBI Taxonomy" id="471704"/>
    <lineage>
        <taxon>Eukaryota</taxon>
        <taxon>Metazoa</taxon>
        <taxon>Ecdysozoa</taxon>
        <taxon>Arthropoda</taxon>
        <taxon>Hexapoda</taxon>
        <taxon>Insecta</taxon>
        <taxon>Pterygota</taxon>
        <taxon>Neoptera</taxon>
        <taxon>Endopterygota</taxon>
        <taxon>Hymenoptera</taxon>
        <taxon>Apocrita</taxon>
        <taxon>Aculeata</taxon>
        <taxon>Formicoidea</taxon>
        <taxon>Formicidae</taxon>
        <taxon>Myrmicinae</taxon>
        <taxon>Trachymyrmex</taxon>
    </lineage>
</organism>
<protein>
    <submittedName>
        <fullName evidence="1">Uncharacterized protein</fullName>
    </submittedName>
</protein>
<sequence length="54" mass="6015">MWATVATSCPVAPRAMIVADDARAARVRNNDKCGSRREVFRKIVPLGICPKRLF</sequence>